<protein>
    <submittedName>
        <fullName evidence="4">Uncharacterized protein</fullName>
    </submittedName>
</protein>
<feature type="signal peptide" evidence="2">
    <location>
        <begin position="1"/>
        <end position="19"/>
    </location>
</feature>
<feature type="compositionally biased region" description="Polar residues" evidence="1">
    <location>
        <begin position="35"/>
        <end position="85"/>
    </location>
</feature>
<evidence type="ECO:0000313" key="4">
    <source>
        <dbReference type="WBParaSite" id="MBELARI_LOCUS8453"/>
    </source>
</evidence>
<sequence length="444" mass="47284">MRLHLVTFLVILLCRGISTDAPNSTTSEPSTTPNGVTSALNGQSTSTSKADLPTSTGDQQSKTSIVTTVADTTNPSVTTLNPGTGSTIVQSSTTKTTTTTATQAPQTGSTDAPASAVTTTQNIPTTTVGVTTATWNIPLNNTDPTDLLRAIANLNNTVSILKANLDDLYNGVNVNGSNNYITQLKNLNATIAQLNTDGLQAQINNTKNIYSATLTNIQPLFDTLQCFKNSPCVVVPSPSPSMCPPILLNATSTSQQFSYASGLEYNCMTELNSSDGDPIVYTLNLTLTGKAQLIVQDIGGNVQANYTTNQINKTESLDCSSFISFIHLLKKEDTISLSVIYNIRADCGNGTCVVVDGKPICNCLGVSFWGPNVKNTTRPCVGSQVTESVQVQVVTVTVQLKPMTHVIGRKPRFPRRLQSLRLPRNQRPKKAKKSPKKAAAPKAK</sequence>
<evidence type="ECO:0000256" key="2">
    <source>
        <dbReference type="SAM" id="SignalP"/>
    </source>
</evidence>
<name>A0AAF3FMP9_9BILA</name>
<accession>A0AAF3FMP9</accession>
<feature type="region of interest" description="Disordered" evidence="1">
    <location>
        <begin position="19"/>
        <end position="115"/>
    </location>
</feature>
<evidence type="ECO:0000313" key="3">
    <source>
        <dbReference type="Proteomes" id="UP000887575"/>
    </source>
</evidence>
<feature type="compositionally biased region" description="Low complexity" evidence="1">
    <location>
        <begin position="22"/>
        <end position="34"/>
    </location>
</feature>
<dbReference type="WBParaSite" id="MBELARI_LOCUS8453">
    <property type="protein sequence ID" value="MBELARI_LOCUS8453"/>
    <property type="gene ID" value="MBELARI_LOCUS8453"/>
</dbReference>
<reference evidence="4" key="1">
    <citation type="submission" date="2024-02" db="UniProtKB">
        <authorList>
            <consortium name="WormBaseParasite"/>
        </authorList>
    </citation>
    <scope>IDENTIFICATION</scope>
</reference>
<dbReference type="Proteomes" id="UP000887575">
    <property type="component" value="Unassembled WGS sequence"/>
</dbReference>
<feature type="region of interest" description="Disordered" evidence="1">
    <location>
        <begin position="416"/>
        <end position="444"/>
    </location>
</feature>
<proteinExistence type="predicted"/>
<feature type="compositionally biased region" description="Low complexity" evidence="1">
    <location>
        <begin position="86"/>
        <end position="110"/>
    </location>
</feature>
<dbReference type="AlphaFoldDB" id="A0AAF3FMP9"/>
<feature type="compositionally biased region" description="Basic residues" evidence="1">
    <location>
        <begin position="424"/>
        <end position="436"/>
    </location>
</feature>
<feature type="chain" id="PRO_5041904805" evidence="2">
    <location>
        <begin position="20"/>
        <end position="444"/>
    </location>
</feature>
<keyword evidence="3" id="KW-1185">Reference proteome</keyword>
<organism evidence="3 4">
    <name type="scientific">Mesorhabditis belari</name>
    <dbReference type="NCBI Taxonomy" id="2138241"/>
    <lineage>
        <taxon>Eukaryota</taxon>
        <taxon>Metazoa</taxon>
        <taxon>Ecdysozoa</taxon>
        <taxon>Nematoda</taxon>
        <taxon>Chromadorea</taxon>
        <taxon>Rhabditida</taxon>
        <taxon>Rhabditina</taxon>
        <taxon>Rhabditomorpha</taxon>
        <taxon>Rhabditoidea</taxon>
        <taxon>Rhabditidae</taxon>
        <taxon>Mesorhabditinae</taxon>
        <taxon>Mesorhabditis</taxon>
    </lineage>
</organism>
<evidence type="ECO:0000256" key="1">
    <source>
        <dbReference type="SAM" id="MobiDB-lite"/>
    </source>
</evidence>
<keyword evidence="2" id="KW-0732">Signal</keyword>